<dbReference type="SUPFAM" id="SSF47413">
    <property type="entry name" value="lambda repressor-like DNA-binding domains"/>
    <property type="match status" value="1"/>
</dbReference>
<keyword evidence="3" id="KW-1185">Reference proteome</keyword>
<dbReference type="Proteomes" id="UP000236311">
    <property type="component" value="Unassembled WGS sequence"/>
</dbReference>
<dbReference type="OrthoDB" id="2044565at2"/>
<sequence length="84" mass="9230">MVNLPTIDMIRTGQNIARLRKQAGLSVRDLQDVFGFATPQAIYKWQQGVALPTIDNLVVLAAVLQVRLDDILVTDKAAQIQISA</sequence>
<dbReference type="EMBL" id="OFSM01000025">
    <property type="protein sequence ID" value="SOY31389.1"/>
    <property type="molecule type" value="Genomic_DNA"/>
</dbReference>
<dbReference type="AlphaFoldDB" id="A0A2K4ZLM9"/>
<dbReference type="RefSeq" id="WP_103241382.1">
    <property type="nucleotide sequence ID" value="NZ_JANJZD010000025.1"/>
</dbReference>
<name>A0A2K4ZLM9_9FIRM</name>
<evidence type="ECO:0000259" key="1">
    <source>
        <dbReference type="PROSITE" id="PS50943"/>
    </source>
</evidence>
<organism evidence="2 3">
    <name type="scientific">Acetatifactor muris</name>
    <dbReference type="NCBI Taxonomy" id="879566"/>
    <lineage>
        <taxon>Bacteria</taxon>
        <taxon>Bacillati</taxon>
        <taxon>Bacillota</taxon>
        <taxon>Clostridia</taxon>
        <taxon>Lachnospirales</taxon>
        <taxon>Lachnospiraceae</taxon>
        <taxon>Acetatifactor</taxon>
    </lineage>
</organism>
<dbReference type="CDD" id="cd00093">
    <property type="entry name" value="HTH_XRE"/>
    <property type="match status" value="1"/>
</dbReference>
<dbReference type="Gene3D" id="1.10.260.40">
    <property type="entry name" value="lambda repressor-like DNA-binding domains"/>
    <property type="match status" value="1"/>
</dbReference>
<reference evidence="2 3" key="1">
    <citation type="submission" date="2018-01" db="EMBL/GenBank/DDBJ databases">
        <authorList>
            <person name="Gaut B.S."/>
            <person name="Morton B.R."/>
            <person name="Clegg M.T."/>
            <person name="Duvall M.R."/>
        </authorList>
    </citation>
    <scope>NUCLEOTIDE SEQUENCE [LARGE SCALE GENOMIC DNA]</scope>
    <source>
        <strain evidence="2">GP69</strain>
    </source>
</reference>
<protein>
    <submittedName>
        <fullName evidence="2">Helix-turn-helix protein</fullName>
    </submittedName>
</protein>
<dbReference type="InterPro" id="IPR010982">
    <property type="entry name" value="Lambda_DNA-bd_dom_sf"/>
</dbReference>
<dbReference type="SMART" id="SM00530">
    <property type="entry name" value="HTH_XRE"/>
    <property type="match status" value="1"/>
</dbReference>
<accession>A0A2K4ZLM9</accession>
<dbReference type="InterPro" id="IPR001387">
    <property type="entry name" value="Cro/C1-type_HTH"/>
</dbReference>
<dbReference type="GO" id="GO:0003677">
    <property type="term" value="F:DNA binding"/>
    <property type="evidence" value="ECO:0007669"/>
    <property type="project" value="InterPro"/>
</dbReference>
<gene>
    <name evidence="2" type="ORF">AMURIS_04130</name>
</gene>
<evidence type="ECO:0000313" key="3">
    <source>
        <dbReference type="Proteomes" id="UP000236311"/>
    </source>
</evidence>
<dbReference type="PROSITE" id="PS50943">
    <property type="entry name" value="HTH_CROC1"/>
    <property type="match status" value="1"/>
</dbReference>
<dbReference type="Pfam" id="PF01381">
    <property type="entry name" value="HTH_3"/>
    <property type="match status" value="1"/>
</dbReference>
<feature type="domain" description="HTH cro/C1-type" evidence="1">
    <location>
        <begin position="16"/>
        <end position="71"/>
    </location>
</feature>
<proteinExistence type="predicted"/>
<evidence type="ECO:0000313" key="2">
    <source>
        <dbReference type="EMBL" id="SOY31389.1"/>
    </source>
</evidence>